<evidence type="ECO:0000313" key="2">
    <source>
        <dbReference type="Proteomes" id="UP001209229"/>
    </source>
</evidence>
<dbReference type="RefSeq" id="WP_301192891.1">
    <property type="nucleotide sequence ID" value="NZ_JAPDPJ010000100.1"/>
</dbReference>
<reference evidence="1" key="1">
    <citation type="submission" date="2022-10" db="EMBL/GenBank/DDBJ databases">
        <authorList>
            <person name="Yu W.X."/>
        </authorList>
    </citation>
    <scope>NUCLEOTIDE SEQUENCE</scope>
    <source>
        <strain evidence="1">AAT</strain>
    </source>
</reference>
<gene>
    <name evidence="1" type="ORF">OM075_22935</name>
</gene>
<comment type="caution">
    <text evidence="1">The sequence shown here is derived from an EMBL/GenBank/DDBJ whole genome shotgun (WGS) entry which is preliminary data.</text>
</comment>
<dbReference type="AlphaFoldDB" id="A0AAE3M990"/>
<organism evidence="1 2">
    <name type="scientific">Plebeiibacterium sediminum</name>
    <dbReference type="NCBI Taxonomy" id="2992112"/>
    <lineage>
        <taxon>Bacteria</taxon>
        <taxon>Pseudomonadati</taxon>
        <taxon>Bacteroidota</taxon>
        <taxon>Bacteroidia</taxon>
        <taxon>Marinilabiliales</taxon>
        <taxon>Marinilabiliaceae</taxon>
        <taxon>Plebeiibacterium</taxon>
    </lineage>
</organism>
<dbReference type="EMBL" id="JAPDPJ010000100">
    <property type="protein sequence ID" value="MCW3789336.1"/>
    <property type="molecule type" value="Genomic_DNA"/>
</dbReference>
<sequence>MNHNKLNIKQNRLHFTQWSNKGYAAFCSIGKVVHIGSLAISLTQWIGNVIEHIEDILRVCDEKESDDLKEECSEEELLQLIPVVTSTPVVYGQSVIISINNITGR</sequence>
<protein>
    <submittedName>
        <fullName evidence="1">Uncharacterized protein</fullName>
    </submittedName>
</protein>
<accession>A0AAE3M990</accession>
<name>A0AAE3M990_9BACT</name>
<keyword evidence="2" id="KW-1185">Reference proteome</keyword>
<dbReference type="Proteomes" id="UP001209229">
    <property type="component" value="Unassembled WGS sequence"/>
</dbReference>
<evidence type="ECO:0000313" key="1">
    <source>
        <dbReference type="EMBL" id="MCW3789336.1"/>
    </source>
</evidence>
<proteinExistence type="predicted"/>